<proteinExistence type="predicted"/>
<dbReference type="EMBL" id="LDPO01000001">
    <property type="protein sequence ID" value="KLO31604.1"/>
    <property type="molecule type" value="Genomic_DNA"/>
</dbReference>
<sequence>MRHIKIAAAALALGVALTGCSTLNRQEHHACLVTDKTVLYTTVDGNSSRTKRLDTSCGSFNVTDSIGAGWQSWDIWQQLHVGQTYDITTGGYRFAGMFPTVVRVHRVESRIV</sequence>
<organism evidence="1 2">
    <name type="scientific">Mycolicibacter heraklionensis</name>
    <dbReference type="NCBI Taxonomy" id="512402"/>
    <lineage>
        <taxon>Bacteria</taxon>
        <taxon>Bacillati</taxon>
        <taxon>Actinomycetota</taxon>
        <taxon>Actinomycetes</taxon>
        <taxon>Mycobacteriales</taxon>
        <taxon>Mycobacteriaceae</taxon>
        <taxon>Mycolicibacter</taxon>
    </lineage>
</organism>
<accession>A0ABR5FL31</accession>
<reference evidence="1 2" key="1">
    <citation type="submission" date="2015-05" db="EMBL/GenBank/DDBJ databases">
        <title>Genome sequence of Mycobacterium heraklionense Davo strain.</title>
        <authorList>
            <person name="Greninger A.L."/>
            <person name="Cunningham G."/>
            <person name="Miller S."/>
        </authorList>
    </citation>
    <scope>NUCLEOTIDE SEQUENCE [LARGE SCALE GENOMIC DNA]</scope>
    <source>
        <strain evidence="1 2">Davo</strain>
    </source>
</reference>
<evidence type="ECO:0000313" key="1">
    <source>
        <dbReference type="EMBL" id="KLO31604.1"/>
    </source>
</evidence>
<keyword evidence="2" id="KW-1185">Reference proteome</keyword>
<gene>
    <name evidence="1" type="ORF">ABW16_01895</name>
</gene>
<dbReference type="Proteomes" id="UP000036464">
    <property type="component" value="Unassembled WGS sequence"/>
</dbReference>
<evidence type="ECO:0000313" key="2">
    <source>
        <dbReference type="Proteomes" id="UP000036464"/>
    </source>
</evidence>
<dbReference type="PROSITE" id="PS51257">
    <property type="entry name" value="PROKAR_LIPOPROTEIN"/>
    <property type="match status" value="1"/>
</dbReference>
<evidence type="ECO:0008006" key="3">
    <source>
        <dbReference type="Google" id="ProtNLM"/>
    </source>
</evidence>
<comment type="caution">
    <text evidence="1">The sequence shown here is derived from an EMBL/GenBank/DDBJ whole genome shotgun (WGS) entry which is preliminary data.</text>
</comment>
<protein>
    <recommendedName>
        <fullName evidence="3">Lipoprotein</fullName>
    </recommendedName>
</protein>
<name>A0ABR5FL31_9MYCO</name>
<dbReference type="RefSeq" id="WP_047317390.1">
    <property type="nucleotide sequence ID" value="NZ_LDPO01000001.1"/>
</dbReference>